<keyword evidence="2" id="KW-1185">Reference proteome</keyword>
<protein>
    <submittedName>
        <fullName evidence="1">Uncharacterized protein</fullName>
    </submittedName>
</protein>
<name>A0A8T0FLD0_ARGBR</name>
<dbReference type="AlphaFoldDB" id="A0A8T0FLD0"/>
<evidence type="ECO:0000313" key="2">
    <source>
        <dbReference type="Proteomes" id="UP000807504"/>
    </source>
</evidence>
<sequence length="125" mass="14303">MARDARLADRPVLLIPLSIHLNVPCTIEPSQILKKWLDHLLNRLIELLLELFCHLGPPSHSFRMSRNNTQLQILFPLSRDSFPTTTAQHNLLLRTRVAGAMPRRQTQPSVRDARVSVLYILAHTV</sequence>
<reference evidence="1" key="2">
    <citation type="submission" date="2020-06" db="EMBL/GenBank/DDBJ databases">
        <authorList>
            <person name="Sheffer M."/>
        </authorList>
    </citation>
    <scope>NUCLEOTIDE SEQUENCE</scope>
</reference>
<accession>A0A8T0FLD0</accession>
<gene>
    <name evidence="1" type="ORF">HNY73_003666</name>
</gene>
<evidence type="ECO:0000313" key="1">
    <source>
        <dbReference type="EMBL" id="KAF8792014.1"/>
    </source>
</evidence>
<reference evidence="1" key="1">
    <citation type="journal article" date="2020" name="bioRxiv">
        <title>Chromosome-level reference genome of the European wasp spider Argiope bruennichi: a resource for studies on range expansion and evolutionary adaptation.</title>
        <authorList>
            <person name="Sheffer M.M."/>
            <person name="Hoppe A."/>
            <person name="Krehenwinkel H."/>
            <person name="Uhl G."/>
            <person name="Kuss A.W."/>
            <person name="Jensen L."/>
            <person name="Jensen C."/>
            <person name="Gillespie R.G."/>
            <person name="Hoff K.J."/>
            <person name="Prost S."/>
        </authorList>
    </citation>
    <scope>NUCLEOTIDE SEQUENCE</scope>
</reference>
<comment type="caution">
    <text evidence="1">The sequence shown here is derived from an EMBL/GenBank/DDBJ whole genome shotgun (WGS) entry which is preliminary data.</text>
</comment>
<dbReference type="Proteomes" id="UP000807504">
    <property type="component" value="Unassembled WGS sequence"/>
</dbReference>
<organism evidence="1 2">
    <name type="scientific">Argiope bruennichi</name>
    <name type="common">Wasp spider</name>
    <name type="synonym">Aranea bruennichi</name>
    <dbReference type="NCBI Taxonomy" id="94029"/>
    <lineage>
        <taxon>Eukaryota</taxon>
        <taxon>Metazoa</taxon>
        <taxon>Ecdysozoa</taxon>
        <taxon>Arthropoda</taxon>
        <taxon>Chelicerata</taxon>
        <taxon>Arachnida</taxon>
        <taxon>Araneae</taxon>
        <taxon>Araneomorphae</taxon>
        <taxon>Entelegynae</taxon>
        <taxon>Araneoidea</taxon>
        <taxon>Araneidae</taxon>
        <taxon>Argiope</taxon>
    </lineage>
</organism>
<proteinExistence type="predicted"/>
<dbReference type="EMBL" id="JABXBU010000003">
    <property type="protein sequence ID" value="KAF8792014.1"/>
    <property type="molecule type" value="Genomic_DNA"/>
</dbReference>